<dbReference type="EMBL" id="KI925464">
    <property type="protein sequence ID" value="ETW76604.1"/>
    <property type="molecule type" value="Genomic_DNA"/>
</dbReference>
<feature type="region of interest" description="Disordered" evidence="1">
    <location>
        <begin position="50"/>
        <end position="75"/>
    </location>
</feature>
<evidence type="ECO:0000256" key="1">
    <source>
        <dbReference type="SAM" id="MobiDB-lite"/>
    </source>
</evidence>
<reference evidence="2 3" key="1">
    <citation type="journal article" date="2012" name="New Phytol.">
        <title>Insight into trade-off between wood decay and parasitism from the genome of a fungal forest pathogen.</title>
        <authorList>
            <person name="Olson A."/>
            <person name="Aerts A."/>
            <person name="Asiegbu F."/>
            <person name="Belbahri L."/>
            <person name="Bouzid O."/>
            <person name="Broberg A."/>
            <person name="Canback B."/>
            <person name="Coutinho P.M."/>
            <person name="Cullen D."/>
            <person name="Dalman K."/>
            <person name="Deflorio G."/>
            <person name="van Diepen L.T."/>
            <person name="Dunand C."/>
            <person name="Duplessis S."/>
            <person name="Durling M."/>
            <person name="Gonthier P."/>
            <person name="Grimwood J."/>
            <person name="Fossdal C.G."/>
            <person name="Hansson D."/>
            <person name="Henrissat B."/>
            <person name="Hietala A."/>
            <person name="Himmelstrand K."/>
            <person name="Hoffmeister D."/>
            <person name="Hogberg N."/>
            <person name="James T.Y."/>
            <person name="Karlsson M."/>
            <person name="Kohler A."/>
            <person name="Kues U."/>
            <person name="Lee Y.H."/>
            <person name="Lin Y.C."/>
            <person name="Lind M."/>
            <person name="Lindquist E."/>
            <person name="Lombard V."/>
            <person name="Lucas S."/>
            <person name="Lunden K."/>
            <person name="Morin E."/>
            <person name="Murat C."/>
            <person name="Park J."/>
            <person name="Raffaello T."/>
            <person name="Rouze P."/>
            <person name="Salamov A."/>
            <person name="Schmutz J."/>
            <person name="Solheim H."/>
            <person name="Stahlberg J."/>
            <person name="Velez H."/>
            <person name="de Vries R.P."/>
            <person name="Wiebenga A."/>
            <person name="Woodward S."/>
            <person name="Yakovlev I."/>
            <person name="Garbelotto M."/>
            <person name="Martin F."/>
            <person name="Grigoriev I.V."/>
            <person name="Stenlid J."/>
        </authorList>
    </citation>
    <scope>NUCLEOTIDE SEQUENCE [LARGE SCALE GENOMIC DNA]</scope>
    <source>
        <strain evidence="2 3">TC 32-1</strain>
    </source>
</reference>
<dbReference type="RefSeq" id="XP_009551491.1">
    <property type="nucleotide sequence ID" value="XM_009553196.1"/>
</dbReference>
<dbReference type="HOGENOM" id="CLU_147518_0_0_1"/>
<dbReference type="InParanoid" id="W4JT19"/>
<feature type="compositionally biased region" description="Basic and acidic residues" evidence="1">
    <location>
        <begin position="55"/>
        <end position="75"/>
    </location>
</feature>
<protein>
    <submittedName>
        <fullName evidence="2">Uncharacterized protein</fullName>
    </submittedName>
</protein>
<proteinExistence type="predicted"/>
<dbReference type="GeneID" id="20674403"/>
<evidence type="ECO:0000313" key="3">
    <source>
        <dbReference type="Proteomes" id="UP000030671"/>
    </source>
</evidence>
<name>W4JT19_HETIT</name>
<organism evidence="2 3">
    <name type="scientific">Heterobasidion irregulare (strain TC 32-1)</name>
    <dbReference type="NCBI Taxonomy" id="747525"/>
    <lineage>
        <taxon>Eukaryota</taxon>
        <taxon>Fungi</taxon>
        <taxon>Dikarya</taxon>
        <taxon>Basidiomycota</taxon>
        <taxon>Agaricomycotina</taxon>
        <taxon>Agaricomycetes</taxon>
        <taxon>Russulales</taxon>
        <taxon>Bondarzewiaceae</taxon>
        <taxon>Heterobasidion</taxon>
        <taxon>Heterobasidion annosum species complex</taxon>
    </lineage>
</organism>
<sequence>MTYCLDWQPRSTSHKNFGCHPQPYFSYSLIFWVEVKALDYHRCIAFNKGGESAEDSGHEGAEDSGHEGAKDYGDKGAKDGDKTLLYIVNEQAIFSFKYFRDVHYAFLMVGGFFTLLKYKRPVELTPYTGKDKERAILHSDQETPRSVL</sequence>
<keyword evidence="3" id="KW-1185">Reference proteome</keyword>
<dbReference type="KEGG" id="hir:HETIRDRAFT_429998"/>
<evidence type="ECO:0000313" key="2">
    <source>
        <dbReference type="EMBL" id="ETW76604.1"/>
    </source>
</evidence>
<gene>
    <name evidence="2" type="ORF">HETIRDRAFT_429998</name>
</gene>
<dbReference type="Proteomes" id="UP000030671">
    <property type="component" value="Unassembled WGS sequence"/>
</dbReference>
<dbReference type="AlphaFoldDB" id="W4JT19"/>
<accession>W4JT19</accession>